<evidence type="ECO:0000256" key="7">
    <source>
        <dbReference type="HAMAP-Rule" id="MF_00372"/>
    </source>
</evidence>
<feature type="binding site" evidence="7">
    <location>
        <position position="327"/>
    </location>
    <ligand>
        <name>N-formimidoyl-L-glutamate</name>
        <dbReference type="ChEBI" id="CHEBI:58928"/>
    </ligand>
</feature>
<dbReference type="NCBIfam" id="TIGR01224">
    <property type="entry name" value="hutI"/>
    <property type="match status" value="1"/>
</dbReference>
<dbReference type="PANTHER" id="PTHR42752:SF1">
    <property type="entry name" value="IMIDAZOLONEPROPIONASE-RELATED"/>
    <property type="match status" value="1"/>
</dbReference>
<sequence length="413" mass="43721">MHTVLTDCDQLWLNAQVAAHWGGVDASTDASSALVAMGVKQGRIALLAPMSELAAMALPAGAIDLAGAWVTPALIDCHTHAVFGGNRAQEWEMRLCGVPYAEIARQGGGILSTVRATRALNEADLLAASLPRVQALAAEGVGCIEIKSGYGLTLDDELKMLRVAHRLGELAQIDVSATLLAAHAVPPEYTGRADDYVSLICNDIIPAVAEAGLAEAVDVFCEHIAFTRAQAERLFVCACQHGLAVKGHMEQLSDLDGSALAAQYGAWSVDHVEFLSDAGIDALARSGTVAVLLPAAFYFLREKQLPPIAALRAAGVPMAVATDLNPGTSPFASIRLAMNMACVLFGLTPQQAFAGVTQHAARALGRATRLGRLAVGYEASFCVWQVQHPAELAYQMGVNPLRYRVWRGQQIAH</sequence>
<dbReference type="GO" id="GO:0019557">
    <property type="term" value="P:L-histidine catabolic process to glutamate and formate"/>
    <property type="evidence" value="ECO:0007669"/>
    <property type="project" value="UniProtKB-UniPathway"/>
</dbReference>
<feature type="binding site" evidence="7">
    <location>
        <position position="323"/>
    </location>
    <ligand>
        <name>Zn(2+)</name>
        <dbReference type="ChEBI" id="CHEBI:29105"/>
    </ligand>
</feature>
<dbReference type="SUPFAM" id="SSF51556">
    <property type="entry name" value="Metallo-dependent hydrolases"/>
    <property type="match status" value="1"/>
</dbReference>
<dbReference type="Gene3D" id="2.30.40.10">
    <property type="entry name" value="Urease, subunit C, domain 1"/>
    <property type="match status" value="1"/>
</dbReference>
<gene>
    <name evidence="7" type="primary">hutI</name>
    <name evidence="9" type="ORF">HNQ59_002794</name>
</gene>
<evidence type="ECO:0000256" key="3">
    <source>
        <dbReference type="ARBA" id="ARBA00022801"/>
    </source>
</evidence>
<keyword evidence="10" id="KW-1185">Reference proteome</keyword>
<dbReference type="UniPathway" id="UPA00379">
    <property type="reaction ID" value="UER00551"/>
</dbReference>
<feature type="binding site" evidence="7">
    <location>
        <position position="328"/>
    </location>
    <ligand>
        <name>4-imidazolone-5-propanoate</name>
        <dbReference type="ChEBI" id="CHEBI:77893"/>
    </ligand>
</feature>
<feature type="binding site" evidence="7">
    <location>
        <position position="78"/>
    </location>
    <ligand>
        <name>Fe(3+)</name>
        <dbReference type="ChEBI" id="CHEBI:29034"/>
    </ligand>
</feature>
<evidence type="ECO:0000313" key="10">
    <source>
        <dbReference type="Proteomes" id="UP000575898"/>
    </source>
</evidence>
<dbReference type="SUPFAM" id="SSF51338">
    <property type="entry name" value="Composite domain of metallo-dependent hydrolases"/>
    <property type="match status" value="1"/>
</dbReference>
<dbReference type="GO" id="GO:0050480">
    <property type="term" value="F:imidazolonepropionase activity"/>
    <property type="evidence" value="ECO:0007669"/>
    <property type="project" value="UniProtKB-UniRule"/>
</dbReference>
<dbReference type="PANTHER" id="PTHR42752">
    <property type="entry name" value="IMIDAZOLONEPROPIONASE"/>
    <property type="match status" value="1"/>
</dbReference>
<keyword evidence="6 7" id="KW-0408">Iron</keyword>
<dbReference type="Gene3D" id="3.20.20.140">
    <property type="entry name" value="Metal-dependent hydrolases"/>
    <property type="match status" value="1"/>
</dbReference>
<dbReference type="EC" id="3.5.2.7" evidence="1 7"/>
<comment type="pathway">
    <text evidence="7">Amino-acid degradation; L-histidine degradation into L-glutamate; N-formimidoyl-L-glutamate from L-histidine: step 3/3.</text>
</comment>
<evidence type="ECO:0000256" key="4">
    <source>
        <dbReference type="ARBA" id="ARBA00022808"/>
    </source>
</evidence>
<proteinExistence type="inferred from homology"/>
<dbReference type="AlphaFoldDB" id="A0A840MRT8"/>
<evidence type="ECO:0000313" key="9">
    <source>
        <dbReference type="EMBL" id="MBB5019492.1"/>
    </source>
</evidence>
<dbReference type="Proteomes" id="UP000575898">
    <property type="component" value="Unassembled WGS sequence"/>
</dbReference>
<feature type="binding site" evidence="7">
    <location>
        <position position="251"/>
    </location>
    <ligand>
        <name>4-imidazolone-5-propanoate</name>
        <dbReference type="ChEBI" id="CHEBI:77893"/>
    </ligand>
</feature>
<dbReference type="EMBL" id="JACHHY010000017">
    <property type="protein sequence ID" value="MBB5019492.1"/>
    <property type="molecule type" value="Genomic_DNA"/>
</dbReference>
<feature type="binding site" evidence="7">
    <location>
        <position position="78"/>
    </location>
    <ligand>
        <name>Zn(2+)</name>
        <dbReference type="ChEBI" id="CHEBI:29105"/>
    </ligand>
</feature>
<evidence type="ECO:0000256" key="2">
    <source>
        <dbReference type="ARBA" id="ARBA00022723"/>
    </source>
</evidence>
<feature type="binding site" evidence="7">
    <location>
        <position position="150"/>
    </location>
    <ligand>
        <name>N-formimidoyl-L-glutamate</name>
        <dbReference type="ChEBI" id="CHEBI:58928"/>
    </ligand>
</feature>
<evidence type="ECO:0000259" key="8">
    <source>
        <dbReference type="Pfam" id="PF01979"/>
    </source>
</evidence>
<feature type="binding site" evidence="7">
    <location>
        <position position="150"/>
    </location>
    <ligand>
        <name>4-imidazolone-5-propanoate</name>
        <dbReference type="ChEBI" id="CHEBI:77893"/>
    </ligand>
</feature>
<dbReference type="GO" id="GO:0005506">
    <property type="term" value="F:iron ion binding"/>
    <property type="evidence" value="ECO:0007669"/>
    <property type="project" value="UniProtKB-UniRule"/>
</dbReference>
<organism evidence="9 10">
    <name type="scientific">Chitinivorax tropicus</name>
    <dbReference type="NCBI Taxonomy" id="714531"/>
    <lineage>
        <taxon>Bacteria</taxon>
        <taxon>Pseudomonadati</taxon>
        <taxon>Pseudomonadota</taxon>
        <taxon>Betaproteobacteria</taxon>
        <taxon>Chitinivorax</taxon>
    </lineage>
</organism>
<feature type="domain" description="Amidohydrolase-related" evidence="8">
    <location>
        <begin position="230"/>
        <end position="386"/>
    </location>
</feature>
<dbReference type="InterPro" id="IPR011059">
    <property type="entry name" value="Metal-dep_hydrolase_composite"/>
</dbReference>
<evidence type="ECO:0000256" key="5">
    <source>
        <dbReference type="ARBA" id="ARBA00022833"/>
    </source>
</evidence>
<reference evidence="9 10" key="1">
    <citation type="submission" date="2020-08" db="EMBL/GenBank/DDBJ databases">
        <title>Genomic Encyclopedia of Type Strains, Phase IV (KMG-IV): sequencing the most valuable type-strain genomes for metagenomic binning, comparative biology and taxonomic classification.</title>
        <authorList>
            <person name="Goeker M."/>
        </authorList>
    </citation>
    <scope>NUCLEOTIDE SEQUENCE [LARGE SCALE GENOMIC DNA]</scope>
    <source>
        <strain evidence="9 10">DSM 27165</strain>
    </source>
</reference>
<dbReference type="RefSeq" id="WP_184040460.1">
    <property type="nucleotide sequence ID" value="NZ_JACHHY010000017.1"/>
</dbReference>
<protein>
    <recommendedName>
        <fullName evidence="1 7">Imidazolonepropionase</fullName>
        <ecNumber evidence="1 7">3.5.2.7</ecNumber>
    </recommendedName>
    <alternativeName>
        <fullName evidence="7">Imidazolone-5-propionate hydrolase</fullName>
    </alternativeName>
</protein>
<name>A0A840MRT8_9PROT</name>
<feature type="binding site" evidence="7">
    <location>
        <position position="87"/>
    </location>
    <ligand>
        <name>4-imidazolone-5-propanoate</name>
        <dbReference type="ChEBI" id="CHEBI:77893"/>
    </ligand>
</feature>
<dbReference type="InterPro" id="IPR006680">
    <property type="entry name" value="Amidohydro-rel"/>
</dbReference>
<dbReference type="GO" id="GO:0019556">
    <property type="term" value="P:L-histidine catabolic process to glutamate and formamide"/>
    <property type="evidence" value="ECO:0007669"/>
    <property type="project" value="UniProtKB-UniRule"/>
</dbReference>
<comment type="subcellular location">
    <subcellularLocation>
        <location evidence="7">Cytoplasm</location>
    </subcellularLocation>
</comment>
<feature type="binding site" evidence="7">
    <location>
        <position position="248"/>
    </location>
    <ligand>
        <name>Zn(2+)</name>
        <dbReference type="ChEBI" id="CHEBI:29105"/>
    </ligand>
</feature>
<evidence type="ECO:0000256" key="1">
    <source>
        <dbReference type="ARBA" id="ARBA00012864"/>
    </source>
</evidence>
<keyword evidence="3 7" id="KW-0378">Hydrolase</keyword>
<dbReference type="Pfam" id="PF01979">
    <property type="entry name" value="Amidohydro_1"/>
    <property type="match status" value="1"/>
</dbReference>
<dbReference type="GO" id="GO:0005737">
    <property type="term" value="C:cytoplasm"/>
    <property type="evidence" value="ECO:0007669"/>
    <property type="project" value="UniProtKB-SubCell"/>
</dbReference>
<dbReference type="InterPro" id="IPR032466">
    <property type="entry name" value="Metal_Hydrolase"/>
</dbReference>
<keyword evidence="2 7" id="KW-0479">Metal-binding</keyword>
<feature type="binding site" evidence="7">
    <location>
        <position position="323"/>
    </location>
    <ligand>
        <name>Fe(3+)</name>
        <dbReference type="ChEBI" id="CHEBI:29034"/>
    </ligand>
</feature>
<keyword evidence="7" id="KW-0963">Cytoplasm</keyword>
<comment type="cofactor">
    <cofactor evidence="7">
        <name>Zn(2+)</name>
        <dbReference type="ChEBI" id="CHEBI:29105"/>
    </cofactor>
    <cofactor evidence="7">
        <name>Fe(3+)</name>
        <dbReference type="ChEBI" id="CHEBI:29034"/>
    </cofactor>
    <text evidence="7">Binds 1 zinc or iron ion per subunit.</text>
</comment>
<dbReference type="InterPro" id="IPR005920">
    <property type="entry name" value="HutI"/>
</dbReference>
<comment type="function">
    <text evidence="7">Catalyzes the hydrolytic cleavage of the carbon-nitrogen bond in imidazolone-5-propanoate to yield N-formimidoyl-L-glutamate. It is the third step in the universal histidine degradation pathway.</text>
</comment>
<keyword evidence="4 7" id="KW-0369">Histidine metabolism</keyword>
<dbReference type="GO" id="GO:0008270">
    <property type="term" value="F:zinc ion binding"/>
    <property type="evidence" value="ECO:0007669"/>
    <property type="project" value="UniProtKB-UniRule"/>
</dbReference>
<feature type="binding site" evidence="7">
    <location>
        <position position="248"/>
    </location>
    <ligand>
        <name>Fe(3+)</name>
        <dbReference type="ChEBI" id="CHEBI:29034"/>
    </ligand>
</feature>
<keyword evidence="5 7" id="KW-0862">Zinc</keyword>
<dbReference type="FunFam" id="3.20.20.140:FF:000007">
    <property type="entry name" value="Imidazolonepropionase"/>
    <property type="match status" value="1"/>
</dbReference>
<feature type="binding site" evidence="7">
    <location>
        <position position="325"/>
    </location>
    <ligand>
        <name>N-formimidoyl-L-glutamate</name>
        <dbReference type="ChEBI" id="CHEBI:58928"/>
    </ligand>
</feature>
<comment type="caution">
    <text evidence="9">The sequence shown here is derived from an EMBL/GenBank/DDBJ whole genome shotgun (WGS) entry which is preliminary data.</text>
</comment>
<feature type="binding site" evidence="7">
    <location>
        <position position="80"/>
    </location>
    <ligand>
        <name>Fe(3+)</name>
        <dbReference type="ChEBI" id="CHEBI:29034"/>
    </ligand>
</feature>
<feature type="binding site" evidence="7">
    <location>
        <position position="80"/>
    </location>
    <ligand>
        <name>Zn(2+)</name>
        <dbReference type="ChEBI" id="CHEBI:29105"/>
    </ligand>
</feature>
<evidence type="ECO:0000256" key="6">
    <source>
        <dbReference type="ARBA" id="ARBA00023004"/>
    </source>
</evidence>
<comment type="catalytic activity">
    <reaction evidence="7">
        <text>4-imidazolone-5-propanoate + H2O = N-formimidoyl-L-glutamate</text>
        <dbReference type="Rhea" id="RHEA:23660"/>
        <dbReference type="ChEBI" id="CHEBI:15377"/>
        <dbReference type="ChEBI" id="CHEBI:58928"/>
        <dbReference type="ChEBI" id="CHEBI:77893"/>
        <dbReference type="EC" id="3.5.2.7"/>
    </reaction>
</comment>
<dbReference type="HAMAP" id="MF_00372">
    <property type="entry name" value="HutI"/>
    <property type="match status" value="1"/>
</dbReference>
<feature type="binding site" evidence="7">
    <location>
        <position position="183"/>
    </location>
    <ligand>
        <name>4-imidazolone-5-propanoate</name>
        <dbReference type="ChEBI" id="CHEBI:77893"/>
    </ligand>
</feature>
<comment type="similarity">
    <text evidence="7">Belongs to the metallo-dependent hydrolases superfamily. HutI family.</text>
</comment>
<accession>A0A840MRT8</accession>